<keyword evidence="1" id="KW-0560">Oxidoreductase</keyword>
<keyword evidence="4" id="KW-1185">Reference proteome</keyword>
<dbReference type="InterPro" id="IPR013120">
    <property type="entry name" value="FAR_NAD-bd"/>
</dbReference>
<evidence type="ECO:0000256" key="1">
    <source>
        <dbReference type="RuleBase" id="RU363097"/>
    </source>
</evidence>
<organism evidence="3 4">
    <name type="scientific">Phtheirospermum japonicum</name>
    <dbReference type="NCBI Taxonomy" id="374723"/>
    <lineage>
        <taxon>Eukaryota</taxon>
        <taxon>Viridiplantae</taxon>
        <taxon>Streptophyta</taxon>
        <taxon>Embryophyta</taxon>
        <taxon>Tracheophyta</taxon>
        <taxon>Spermatophyta</taxon>
        <taxon>Magnoliopsida</taxon>
        <taxon>eudicotyledons</taxon>
        <taxon>Gunneridae</taxon>
        <taxon>Pentapetalae</taxon>
        <taxon>asterids</taxon>
        <taxon>lamiids</taxon>
        <taxon>Lamiales</taxon>
        <taxon>Orobanchaceae</taxon>
        <taxon>Orobanchaceae incertae sedis</taxon>
        <taxon>Phtheirospermum</taxon>
    </lineage>
</organism>
<name>A0A830BFE5_9LAMI</name>
<dbReference type="PANTHER" id="PTHR11011">
    <property type="entry name" value="MALE STERILITY PROTEIN 2-RELATED"/>
    <property type="match status" value="1"/>
</dbReference>
<gene>
    <name evidence="3" type="ORF">PHJA_000492800</name>
</gene>
<dbReference type="InterPro" id="IPR036291">
    <property type="entry name" value="NAD(P)-bd_dom_sf"/>
</dbReference>
<protein>
    <recommendedName>
        <fullName evidence="1">Fatty acyl-CoA reductase</fullName>
        <ecNumber evidence="1">1.2.1.84</ecNumber>
    </recommendedName>
</protein>
<dbReference type="InterPro" id="IPR026055">
    <property type="entry name" value="FAR"/>
</dbReference>
<comment type="function">
    <text evidence="1">Catalyzes the reduction of fatty acyl-CoA to fatty alcohols.</text>
</comment>
<keyword evidence="1" id="KW-0444">Lipid biosynthesis</keyword>
<dbReference type="EMBL" id="BMAC01000064">
    <property type="protein sequence ID" value="GFP83494.1"/>
    <property type="molecule type" value="Genomic_DNA"/>
</dbReference>
<feature type="domain" description="Thioester reductase (TE)" evidence="2">
    <location>
        <begin position="92"/>
        <end position="390"/>
    </location>
</feature>
<sequence length="501" mass="56852">MLLAQKSVYCIAPIKHSFKTKVRLFGENEHNKLRSRSIGKLSENNYGAYLTYVRPKLGPLAVVSADVDKSCGDHRDRGIGISDFFKGKNIFVTGATGLLGKALVEKLLRSTSVGKIYILVKANDKETALDRLSKEILQSELFECLREKHGISYGEFVREKLIPVVGDICERNLGMDVHSRHAIREDVDIIIESAANTNFNDRYDLLLDANVNAPQRLMMFAKGCKNLKLFVHISTAYVNVRREGIIYEKPLIVRENKRKDDDELSSCSFPEIDVIDEIKLAMKKSPIDATNDLKRLTLERASFYGFNNGYQLSKFMGEMVVSEIRGDVPLLVIRPTVVESSYKEPVPGWIQGNRMFDPVIISYGKGLLRAYLADPEVQPDIVPVDMVANTTIAAIAKHGIINAPHEMNVYHVGTGFVNPLTFSRSFEYMYEHFSACPLDDDMKILSKIKFFNKFEDLSKYIRDETSKHNGMRKARHKANVARIEQLCKAYEHMGFFKARYI</sequence>
<dbReference type="GO" id="GO:0080019">
    <property type="term" value="F:alcohol-forming very long-chain fatty acyl-CoA reductase activity"/>
    <property type="evidence" value="ECO:0007669"/>
    <property type="project" value="InterPro"/>
</dbReference>
<dbReference type="CDD" id="cd05236">
    <property type="entry name" value="FAR-N_SDR_e"/>
    <property type="match status" value="1"/>
</dbReference>
<comment type="caution">
    <text evidence="3">The sequence shown here is derived from an EMBL/GenBank/DDBJ whole genome shotgun (WGS) entry which is preliminary data.</text>
</comment>
<keyword evidence="1" id="KW-0521">NADP</keyword>
<dbReference type="EC" id="1.2.1.84" evidence="1"/>
<dbReference type="PANTHER" id="PTHR11011:SF45">
    <property type="entry name" value="FATTY ACYL-COA REDUCTASE CG8306-RELATED"/>
    <property type="match status" value="1"/>
</dbReference>
<keyword evidence="1" id="KW-0443">Lipid metabolism</keyword>
<dbReference type="GO" id="GO:0010345">
    <property type="term" value="P:suberin biosynthetic process"/>
    <property type="evidence" value="ECO:0007669"/>
    <property type="project" value="TreeGrafter"/>
</dbReference>
<comment type="catalytic activity">
    <reaction evidence="1">
        <text>a long-chain fatty acyl-CoA + 2 NADPH + 2 H(+) = a long-chain primary fatty alcohol + 2 NADP(+) + CoA</text>
        <dbReference type="Rhea" id="RHEA:52716"/>
        <dbReference type="ChEBI" id="CHEBI:15378"/>
        <dbReference type="ChEBI" id="CHEBI:57287"/>
        <dbReference type="ChEBI" id="CHEBI:57783"/>
        <dbReference type="ChEBI" id="CHEBI:58349"/>
        <dbReference type="ChEBI" id="CHEBI:77396"/>
        <dbReference type="ChEBI" id="CHEBI:83139"/>
        <dbReference type="EC" id="1.2.1.84"/>
    </reaction>
</comment>
<accession>A0A830BFE5</accession>
<evidence type="ECO:0000259" key="2">
    <source>
        <dbReference type="Pfam" id="PF07993"/>
    </source>
</evidence>
<dbReference type="GO" id="GO:0102965">
    <property type="term" value="F:alcohol-forming long-chain fatty acyl-CoA reductase activity"/>
    <property type="evidence" value="ECO:0007669"/>
    <property type="project" value="UniProtKB-EC"/>
</dbReference>
<dbReference type="SUPFAM" id="SSF51735">
    <property type="entry name" value="NAD(P)-binding Rossmann-fold domains"/>
    <property type="match status" value="1"/>
</dbReference>
<dbReference type="AlphaFoldDB" id="A0A830BFE5"/>
<dbReference type="GO" id="GO:0035336">
    <property type="term" value="P:long-chain fatty-acyl-CoA metabolic process"/>
    <property type="evidence" value="ECO:0007669"/>
    <property type="project" value="TreeGrafter"/>
</dbReference>
<evidence type="ECO:0000313" key="3">
    <source>
        <dbReference type="EMBL" id="GFP83494.1"/>
    </source>
</evidence>
<proteinExistence type="inferred from homology"/>
<dbReference type="OrthoDB" id="429813at2759"/>
<dbReference type="Proteomes" id="UP000653305">
    <property type="component" value="Unassembled WGS sequence"/>
</dbReference>
<comment type="similarity">
    <text evidence="1">Belongs to the fatty acyl-CoA reductase family.</text>
</comment>
<evidence type="ECO:0000313" key="4">
    <source>
        <dbReference type="Proteomes" id="UP000653305"/>
    </source>
</evidence>
<dbReference type="Gene3D" id="3.40.50.720">
    <property type="entry name" value="NAD(P)-binding Rossmann-like Domain"/>
    <property type="match status" value="1"/>
</dbReference>
<reference evidence="3" key="1">
    <citation type="submission" date="2020-07" db="EMBL/GenBank/DDBJ databases">
        <title>Ethylene signaling mediates host invasion by parasitic plants.</title>
        <authorList>
            <person name="Yoshida S."/>
        </authorList>
    </citation>
    <scope>NUCLEOTIDE SEQUENCE</scope>
    <source>
        <strain evidence="3">Okayama</strain>
    </source>
</reference>
<dbReference type="Pfam" id="PF07993">
    <property type="entry name" value="NAD_binding_4"/>
    <property type="match status" value="1"/>
</dbReference>